<sequence length="77" mass="8405">MSVPPCLRKELKSGNYSMRGCKPIGEPSKTTSEDCLGRAGFRGCSDDARLGGVRSRKFISFLLEGDLIPQTFHLVSV</sequence>
<dbReference type="Gramene" id="PAN06023">
    <property type="protein sequence ID" value="PAN06023"/>
    <property type="gene ID" value="PAHAL_1G179000"/>
</dbReference>
<protein>
    <submittedName>
        <fullName evidence="1">Uncharacterized protein</fullName>
    </submittedName>
</protein>
<dbReference type="AlphaFoldDB" id="A0A2S3GPN3"/>
<organism evidence="1">
    <name type="scientific">Panicum hallii</name>
    <dbReference type="NCBI Taxonomy" id="206008"/>
    <lineage>
        <taxon>Eukaryota</taxon>
        <taxon>Viridiplantae</taxon>
        <taxon>Streptophyta</taxon>
        <taxon>Embryophyta</taxon>
        <taxon>Tracheophyta</taxon>
        <taxon>Spermatophyta</taxon>
        <taxon>Magnoliopsida</taxon>
        <taxon>Liliopsida</taxon>
        <taxon>Poales</taxon>
        <taxon>Poaceae</taxon>
        <taxon>PACMAD clade</taxon>
        <taxon>Panicoideae</taxon>
        <taxon>Panicodae</taxon>
        <taxon>Paniceae</taxon>
        <taxon>Panicinae</taxon>
        <taxon>Panicum</taxon>
        <taxon>Panicum sect. Panicum</taxon>
    </lineage>
</organism>
<name>A0A2S3GPN3_9POAL</name>
<dbReference type="EMBL" id="CM008046">
    <property type="protein sequence ID" value="PAN06023.1"/>
    <property type="molecule type" value="Genomic_DNA"/>
</dbReference>
<accession>A0A2S3GPN3</accession>
<reference evidence="1" key="1">
    <citation type="submission" date="2018-04" db="EMBL/GenBank/DDBJ databases">
        <title>WGS assembly of Panicum hallii.</title>
        <authorList>
            <person name="Lovell J."/>
            <person name="Jenkins J."/>
            <person name="Lowry D."/>
            <person name="Mamidi S."/>
            <person name="Sreedasyam A."/>
            <person name="Weng X."/>
            <person name="Barry K."/>
            <person name="Bonette J."/>
            <person name="Campitelli B."/>
            <person name="Daum C."/>
            <person name="Gordon S."/>
            <person name="Gould B."/>
            <person name="Lipzen A."/>
            <person name="Macqueen A."/>
            <person name="Palacio-Mejia J."/>
            <person name="Plott C."/>
            <person name="Shakirov E."/>
            <person name="Shu S."/>
            <person name="Yoshinaga Y."/>
            <person name="Zane M."/>
            <person name="Rokhsar D."/>
            <person name="Grimwood J."/>
            <person name="Schmutz J."/>
            <person name="Juenger T."/>
        </authorList>
    </citation>
    <scope>NUCLEOTIDE SEQUENCE [LARGE SCALE GENOMIC DNA]</scope>
    <source>
        <strain evidence="1">FIL2</strain>
    </source>
</reference>
<dbReference type="Proteomes" id="UP000243499">
    <property type="component" value="Chromosome 1"/>
</dbReference>
<evidence type="ECO:0000313" key="1">
    <source>
        <dbReference type="EMBL" id="PAN06023.1"/>
    </source>
</evidence>
<gene>
    <name evidence="1" type="ORF">PAHAL_1G179000</name>
</gene>
<proteinExistence type="predicted"/>